<evidence type="ECO:0000256" key="6">
    <source>
        <dbReference type="ARBA" id="ARBA00035197"/>
    </source>
</evidence>
<evidence type="ECO:0000256" key="3">
    <source>
        <dbReference type="ARBA" id="ARBA00022884"/>
    </source>
</evidence>
<evidence type="ECO:0000256" key="4">
    <source>
        <dbReference type="ARBA" id="ARBA00022980"/>
    </source>
</evidence>
<protein>
    <recommendedName>
        <fullName evidence="6 7">Large ribosomal subunit protein uL18</fullName>
    </recommendedName>
</protein>
<dbReference type="STRING" id="1224947.SAMN05216480_101695"/>
<dbReference type="CDD" id="cd00432">
    <property type="entry name" value="Ribosomal_L18_L5e"/>
    <property type="match status" value="1"/>
</dbReference>
<dbReference type="PANTHER" id="PTHR12899">
    <property type="entry name" value="39S RIBOSOMAL PROTEIN L18, MITOCHONDRIAL"/>
    <property type="match status" value="1"/>
</dbReference>
<dbReference type="Proteomes" id="UP000199138">
    <property type="component" value="Unassembled WGS sequence"/>
</dbReference>
<name>A0A1I7F6Z2_9FLAO</name>
<keyword evidence="2 7" id="KW-0699">rRNA-binding</keyword>
<keyword evidence="4 7" id="KW-0689">Ribosomal protein</keyword>
<keyword evidence="3 7" id="KW-0694">RNA-binding</keyword>
<dbReference type="PANTHER" id="PTHR12899:SF3">
    <property type="entry name" value="LARGE RIBOSOMAL SUBUNIT PROTEIN UL18M"/>
    <property type="match status" value="1"/>
</dbReference>
<dbReference type="GO" id="GO:0003735">
    <property type="term" value="F:structural constituent of ribosome"/>
    <property type="evidence" value="ECO:0007669"/>
    <property type="project" value="InterPro"/>
</dbReference>
<evidence type="ECO:0000313" key="9">
    <source>
        <dbReference type="Proteomes" id="UP000199138"/>
    </source>
</evidence>
<dbReference type="NCBIfam" id="TIGR00060">
    <property type="entry name" value="L18_bact"/>
    <property type="match status" value="1"/>
</dbReference>
<dbReference type="InterPro" id="IPR005484">
    <property type="entry name" value="Ribosomal_uL18_bac/plant/anim"/>
</dbReference>
<keyword evidence="9" id="KW-1185">Reference proteome</keyword>
<organism evidence="8 9">
    <name type="scientific">Pustulibacterium marinum</name>
    <dbReference type="NCBI Taxonomy" id="1224947"/>
    <lineage>
        <taxon>Bacteria</taxon>
        <taxon>Pseudomonadati</taxon>
        <taxon>Bacteroidota</taxon>
        <taxon>Flavobacteriia</taxon>
        <taxon>Flavobacteriales</taxon>
        <taxon>Flavobacteriaceae</taxon>
        <taxon>Pustulibacterium</taxon>
    </lineage>
</organism>
<comment type="similarity">
    <text evidence="1 7">Belongs to the universal ribosomal protein uL18 family.</text>
</comment>
<dbReference type="EMBL" id="FPBK01000001">
    <property type="protein sequence ID" value="SFU31958.1"/>
    <property type="molecule type" value="Genomic_DNA"/>
</dbReference>
<gene>
    <name evidence="7" type="primary">rplR</name>
    <name evidence="8" type="ORF">SAMN05216480_101695</name>
</gene>
<dbReference type="RefSeq" id="WP_093022994.1">
    <property type="nucleotide sequence ID" value="NZ_FPBK01000001.1"/>
</dbReference>
<proteinExistence type="inferred from homology"/>
<dbReference type="Pfam" id="PF00861">
    <property type="entry name" value="Ribosomal_L18p"/>
    <property type="match status" value="1"/>
</dbReference>
<sequence length="118" mass="12826">MALSKTERRNRIKSRIRKVVSGVPSRPRLAVFRSNNEIYAQLIDDVNSKTIAASSSRDKEISSATGTKSEKAALVGKSIAEKALKAGIDTISFDRGGYLYHGRVKSLAEGAREAGLKF</sequence>
<evidence type="ECO:0000256" key="5">
    <source>
        <dbReference type="ARBA" id="ARBA00023274"/>
    </source>
</evidence>
<dbReference type="HAMAP" id="MF_01337_B">
    <property type="entry name" value="Ribosomal_uL18_B"/>
    <property type="match status" value="1"/>
</dbReference>
<dbReference type="AlphaFoldDB" id="A0A1I7F6Z2"/>
<dbReference type="GO" id="GO:0006412">
    <property type="term" value="P:translation"/>
    <property type="evidence" value="ECO:0007669"/>
    <property type="project" value="UniProtKB-UniRule"/>
</dbReference>
<dbReference type="SUPFAM" id="SSF53137">
    <property type="entry name" value="Translational machinery components"/>
    <property type="match status" value="1"/>
</dbReference>
<dbReference type="GO" id="GO:0022625">
    <property type="term" value="C:cytosolic large ribosomal subunit"/>
    <property type="evidence" value="ECO:0007669"/>
    <property type="project" value="TreeGrafter"/>
</dbReference>
<dbReference type="OrthoDB" id="9810939at2"/>
<comment type="function">
    <text evidence="7">This is one of the proteins that bind and probably mediate the attachment of the 5S RNA into the large ribosomal subunit, where it forms part of the central protuberance.</text>
</comment>
<reference evidence="8 9" key="1">
    <citation type="submission" date="2016-10" db="EMBL/GenBank/DDBJ databases">
        <authorList>
            <person name="de Groot N.N."/>
        </authorList>
    </citation>
    <scope>NUCLEOTIDE SEQUENCE [LARGE SCALE GENOMIC DNA]</scope>
    <source>
        <strain evidence="8 9">CGMCC 1.12333</strain>
    </source>
</reference>
<dbReference type="Gene3D" id="3.30.420.100">
    <property type="match status" value="1"/>
</dbReference>
<dbReference type="InterPro" id="IPR004389">
    <property type="entry name" value="Ribosomal_uL18_bac-type"/>
</dbReference>
<evidence type="ECO:0000256" key="2">
    <source>
        <dbReference type="ARBA" id="ARBA00022730"/>
    </source>
</evidence>
<evidence type="ECO:0000313" key="8">
    <source>
        <dbReference type="EMBL" id="SFU31958.1"/>
    </source>
</evidence>
<keyword evidence="5 7" id="KW-0687">Ribonucleoprotein</keyword>
<evidence type="ECO:0000256" key="1">
    <source>
        <dbReference type="ARBA" id="ARBA00007116"/>
    </source>
</evidence>
<dbReference type="FunFam" id="3.30.420.100:FF:000001">
    <property type="entry name" value="50S ribosomal protein L18"/>
    <property type="match status" value="1"/>
</dbReference>
<evidence type="ECO:0000256" key="7">
    <source>
        <dbReference type="HAMAP-Rule" id="MF_01337"/>
    </source>
</evidence>
<dbReference type="InterPro" id="IPR057268">
    <property type="entry name" value="Ribosomal_L18"/>
</dbReference>
<comment type="subunit">
    <text evidence="7">Part of the 50S ribosomal subunit; part of the 5S rRNA/L5/L18/L25 subcomplex. Contacts the 5S and 23S rRNAs.</text>
</comment>
<dbReference type="GO" id="GO:0008097">
    <property type="term" value="F:5S rRNA binding"/>
    <property type="evidence" value="ECO:0007669"/>
    <property type="project" value="TreeGrafter"/>
</dbReference>
<accession>A0A1I7F6Z2</accession>